<dbReference type="EMBL" id="CABR01000156">
    <property type="protein sequence ID" value="CBI11667.1"/>
    <property type="molecule type" value="Genomic_DNA"/>
</dbReference>
<organism evidence="2">
    <name type="scientific">mine drainage metagenome</name>
    <dbReference type="NCBI Taxonomy" id="410659"/>
    <lineage>
        <taxon>unclassified sequences</taxon>
        <taxon>metagenomes</taxon>
        <taxon>ecological metagenomes</taxon>
    </lineage>
</organism>
<keyword evidence="1" id="KW-1133">Transmembrane helix</keyword>
<protein>
    <submittedName>
        <fullName evidence="2">Uncharacterized protein</fullName>
    </submittedName>
</protein>
<accession>E6QWP4</accession>
<gene>
    <name evidence="2" type="ORF">CARN7_2505</name>
</gene>
<comment type="caution">
    <text evidence="2">The sequence shown here is derived from an EMBL/GenBank/DDBJ whole genome shotgun (WGS) entry which is preliminary data.</text>
</comment>
<sequence length="55" mass="6390">MSRCRPEEEAEADCCGPRRQRQRRASMFRVVVSAAAAEWACFLQAWLSPYVRNSR</sequence>
<feature type="transmembrane region" description="Helical" evidence="1">
    <location>
        <begin position="27"/>
        <end position="47"/>
    </location>
</feature>
<dbReference type="AlphaFoldDB" id="E6QWP4"/>
<name>E6QWP4_9ZZZZ</name>
<evidence type="ECO:0000256" key="1">
    <source>
        <dbReference type="SAM" id="Phobius"/>
    </source>
</evidence>
<keyword evidence="1" id="KW-0472">Membrane</keyword>
<evidence type="ECO:0000313" key="2">
    <source>
        <dbReference type="EMBL" id="CBI11667.1"/>
    </source>
</evidence>
<reference evidence="2" key="1">
    <citation type="submission" date="2009-10" db="EMBL/GenBank/DDBJ databases">
        <title>Diversity of trophic interactions inside an arsenic-rich microbial ecosystem.</title>
        <authorList>
            <person name="Bertin P.N."/>
            <person name="Heinrich-Salmeron A."/>
            <person name="Pelletier E."/>
            <person name="Goulhen-Chollet F."/>
            <person name="Arsene-Ploetze F."/>
            <person name="Gallien S."/>
            <person name="Calteau A."/>
            <person name="Vallenet D."/>
            <person name="Casiot C."/>
            <person name="Chane-Woon-Ming B."/>
            <person name="Giloteaux L."/>
            <person name="Barakat M."/>
            <person name="Bonnefoy V."/>
            <person name="Bruneel O."/>
            <person name="Chandler M."/>
            <person name="Cleiss J."/>
            <person name="Duran R."/>
            <person name="Elbaz-Poulichet F."/>
            <person name="Fonknechten N."/>
            <person name="Lauga B."/>
            <person name="Mornico D."/>
            <person name="Ortet P."/>
            <person name="Schaeffer C."/>
            <person name="Siguier P."/>
            <person name="Alexander Thil Smith A."/>
            <person name="Van Dorsselaer A."/>
            <person name="Weissenbach J."/>
            <person name="Medigue C."/>
            <person name="Le Paslier D."/>
        </authorList>
    </citation>
    <scope>NUCLEOTIDE SEQUENCE</scope>
</reference>
<proteinExistence type="predicted"/>
<keyword evidence="1" id="KW-0812">Transmembrane</keyword>